<keyword evidence="1" id="KW-0472">Membrane</keyword>
<proteinExistence type="predicted"/>
<name>H6SPG1_PARPM</name>
<dbReference type="KEGG" id="rpm:RSPPHO_02860"/>
<reference evidence="2 3" key="1">
    <citation type="submission" date="2012-02" db="EMBL/GenBank/DDBJ databases">
        <title>Shotgun genome sequence of Phaeospirillum photometricum DSM 122.</title>
        <authorList>
            <person name="Duquesne K."/>
            <person name="Sturgis J."/>
        </authorList>
    </citation>
    <scope>NUCLEOTIDE SEQUENCE [LARGE SCALE GENOMIC DNA]</scope>
    <source>
        <strain evidence="3">DSM122</strain>
    </source>
</reference>
<dbReference type="Proteomes" id="UP000033220">
    <property type="component" value="Chromosome DSM 122"/>
</dbReference>
<keyword evidence="1" id="KW-1133">Transmembrane helix</keyword>
<protein>
    <submittedName>
        <fullName evidence="2">Uncharacterized protein</fullName>
    </submittedName>
</protein>
<dbReference type="HOGENOM" id="CLU_160720_0_1_5"/>
<evidence type="ECO:0000256" key="1">
    <source>
        <dbReference type="SAM" id="Phobius"/>
    </source>
</evidence>
<dbReference type="STRING" id="1150469.RSPPHO_02860"/>
<dbReference type="OrthoDB" id="282116at2"/>
<gene>
    <name evidence="2" type="ORF">RSPPHO_02860</name>
</gene>
<evidence type="ECO:0000313" key="3">
    <source>
        <dbReference type="Proteomes" id="UP000033220"/>
    </source>
</evidence>
<dbReference type="eggNOG" id="ENOG50337TS">
    <property type="taxonomic scope" value="Bacteria"/>
</dbReference>
<keyword evidence="3" id="KW-1185">Reference proteome</keyword>
<dbReference type="AlphaFoldDB" id="H6SPG1"/>
<keyword evidence="1" id="KW-0812">Transmembrane</keyword>
<feature type="transmembrane region" description="Helical" evidence="1">
    <location>
        <begin position="41"/>
        <end position="66"/>
    </location>
</feature>
<dbReference type="EMBL" id="HE663493">
    <property type="protein sequence ID" value="CCG09486.1"/>
    <property type="molecule type" value="Genomic_DNA"/>
</dbReference>
<dbReference type="RefSeq" id="WP_014416115.1">
    <property type="nucleotide sequence ID" value="NC_017059.1"/>
</dbReference>
<organism evidence="2 3">
    <name type="scientific">Pararhodospirillum photometricum DSM 122</name>
    <dbReference type="NCBI Taxonomy" id="1150469"/>
    <lineage>
        <taxon>Bacteria</taxon>
        <taxon>Pseudomonadati</taxon>
        <taxon>Pseudomonadota</taxon>
        <taxon>Alphaproteobacteria</taxon>
        <taxon>Rhodospirillales</taxon>
        <taxon>Rhodospirillaceae</taxon>
        <taxon>Pararhodospirillum</taxon>
    </lineage>
</organism>
<accession>H6SPG1</accession>
<evidence type="ECO:0000313" key="2">
    <source>
        <dbReference type="EMBL" id="CCG09486.1"/>
    </source>
</evidence>
<sequence>MSGLNQTVKRLAGAGIGVLILSVAAEPFAGVTAHAGIDGWLGFHAVFGFAACVVMVLVARLLGFFLKREDGYYD</sequence>
<dbReference type="PATRIC" id="fig|1150469.3.peg.3231"/>